<evidence type="ECO:0000313" key="2">
    <source>
        <dbReference type="Proteomes" id="UP000485058"/>
    </source>
</evidence>
<proteinExistence type="predicted"/>
<name>A0A6A0AGM2_HAELA</name>
<gene>
    <name evidence="1" type="ORF">HaLaN_30417</name>
</gene>
<comment type="caution">
    <text evidence="1">The sequence shown here is derived from an EMBL/GenBank/DDBJ whole genome shotgun (WGS) entry which is preliminary data.</text>
</comment>
<reference evidence="1 2" key="1">
    <citation type="submission" date="2020-02" db="EMBL/GenBank/DDBJ databases">
        <title>Draft genome sequence of Haematococcus lacustris strain NIES-144.</title>
        <authorList>
            <person name="Morimoto D."/>
            <person name="Nakagawa S."/>
            <person name="Yoshida T."/>
            <person name="Sawayama S."/>
        </authorList>
    </citation>
    <scope>NUCLEOTIDE SEQUENCE [LARGE SCALE GENOMIC DNA]</scope>
    <source>
        <strain evidence="1 2">NIES-144</strain>
    </source>
</reference>
<evidence type="ECO:0000313" key="1">
    <source>
        <dbReference type="EMBL" id="GFH31383.1"/>
    </source>
</evidence>
<keyword evidence="2" id="KW-1185">Reference proteome</keyword>
<sequence>MLSDLLPLFPLSPLTHTSPTPAAASVDTMRGEGRAVMAMMSEEENIVLGLETGADDYVVS</sequence>
<dbReference type="AlphaFoldDB" id="A0A6A0AGM2"/>
<dbReference type="Proteomes" id="UP000485058">
    <property type="component" value="Unassembled WGS sequence"/>
</dbReference>
<protein>
    <submittedName>
        <fullName evidence="1">Uncharacterized protein</fullName>
    </submittedName>
</protein>
<organism evidence="1 2">
    <name type="scientific">Haematococcus lacustris</name>
    <name type="common">Green alga</name>
    <name type="synonym">Haematococcus pluvialis</name>
    <dbReference type="NCBI Taxonomy" id="44745"/>
    <lineage>
        <taxon>Eukaryota</taxon>
        <taxon>Viridiplantae</taxon>
        <taxon>Chlorophyta</taxon>
        <taxon>core chlorophytes</taxon>
        <taxon>Chlorophyceae</taxon>
        <taxon>CS clade</taxon>
        <taxon>Chlamydomonadales</taxon>
        <taxon>Haematococcaceae</taxon>
        <taxon>Haematococcus</taxon>
    </lineage>
</organism>
<accession>A0A6A0AGM2</accession>
<dbReference type="EMBL" id="BLLF01005582">
    <property type="protein sequence ID" value="GFH31383.1"/>
    <property type="molecule type" value="Genomic_DNA"/>
</dbReference>